<dbReference type="EMBL" id="ABFZ02000019">
    <property type="protein sequence ID" value="EDS15117.1"/>
    <property type="molecule type" value="Genomic_DNA"/>
</dbReference>
<proteinExistence type="predicted"/>
<reference evidence="1 2" key="2">
    <citation type="submission" date="2007-11" db="EMBL/GenBank/DDBJ databases">
        <authorList>
            <person name="Fulton L."/>
            <person name="Clifton S."/>
            <person name="Fulton B."/>
            <person name="Xu J."/>
            <person name="Minx P."/>
            <person name="Pepin K.H."/>
            <person name="Johnson M."/>
            <person name="Thiruvilangam P."/>
            <person name="Bhonagiri V."/>
            <person name="Nash W.E."/>
            <person name="Mardis E.R."/>
            <person name="Wilson R.K."/>
        </authorList>
    </citation>
    <scope>NUCLEOTIDE SEQUENCE [LARGE SCALE GENOMIC DNA]</scope>
    <source>
        <strain evidence="1 2">ATCC 43183</strain>
    </source>
</reference>
<dbReference type="HOGENOM" id="CLU_3149684_0_0_10"/>
<name>B0NQG9_BACSE</name>
<comment type="caution">
    <text evidence="1">The sequence shown here is derived from an EMBL/GenBank/DDBJ whole genome shotgun (WGS) entry which is preliminary data.</text>
</comment>
<organism evidence="1 2">
    <name type="scientific">Bacteroides stercoris ATCC 43183</name>
    <dbReference type="NCBI Taxonomy" id="449673"/>
    <lineage>
        <taxon>Bacteria</taxon>
        <taxon>Pseudomonadati</taxon>
        <taxon>Bacteroidota</taxon>
        <taxon>Bacteroidia</taxon>
        <taxon>Bacteroidales</taxon>
        <taxon>Bacteroidaceae</taxon>
        <taxon>Bacteroides</taxon>
    </lineage>
</organism>
<accession>B0NQG9</accession>
<evidence type="ECO:0000313" key="1">
    <source>
        <dbReference type="EMBL" id="EDS15117.1"/>
    </source>
</evidence>
<dbReference type="AlphaFoldDB" id="B0NQG9"/>
<sequence>MKQAMDTTIVTTVILLICFLKYINKKHCIKAYPLQDKTFVQCATLFLS</sequence>
<dbReference type="Proteomes" id="UP000004713">
    <property type="component" value="Unassembled WGS sequence"/>
</dbReference>
<evidence type="ECO:0000313" key="2">
    <source>
        <dbReference type="Proteomes" id="UP000004713"/>
    </source>
</evidence>
<reference evidence="1 2" key="1">
    <citation type="submission" date="2007-11" db="EMBL/GenBank/DDBJ databases">
        <title>Draft genome sequence of Bacteroides stercoris(ATCC 43183).</title>
        <authorList>
            <person name="Sudarsanam P."/>
            <person name="Ley R."/>
            <person name="Guruge J."/>
            <person name="Turnbaugh P.J."/>
            <person name="Mahowald M."/>
            <person name="Liep D."/>
            <person name="Gordon J."/>
        </authorList>
    </citation>
    <scope>NUCLEOTIDE SEQUENCE [LARGE SCALE GENOMIC DNA]</scope>
    <source>
        <strain evidence="1 2">ATCC 43183</strain>
    </source>
</reference>
<protein>
    <submittedName>
        <fullName evidence="1">Uncharacterized protein</fullName>
    </submittedName>
</protein>
<gene>
    <name evidence="1" type="ORF">BACSTE_01616</name>
</gene>